<dbReference type="GO" id="GO:0016747">
    <property type="term" value="F:acyltransferase activity, transferring groups other than amino-acyl groups"/>
    <property type="evidence" value="ECO:0007669"/>
    <property type="project" value="InterPro"/>
</dbReference>
<keyword evidence="1" id="KW-0808">Transferase</keyword>
<keyword evidence="3" id="KW-0418">Kinase</keyword>
<evidence type="ECO:0000256" key="2">
    <source>
        <dbReference type="ARBA" id="ARBA00022741"/>
    </source>
</evidence>
<dbReference type="PRINTS" id="PR00471">
    <property type="entry name" value="ACETATEKNASE"/>
</dbReference>
<dbReference type="InterPro" id="IPR000595">
    <property type="entry name" value="cNMP-bd_dom"/>
</dbReference>
<name>A0A0F9XMS6_9ZZZZ</name>
<dbReference type="SUPFAM" id="SSF53067">
    <property type="entry name" value="Actin-like ATPase domain"/>
    <property type="match status" value="2"/>
</dbReference>
<evidence type="ECO:0000259" key="5">
    <source>
        <dbReference type="PROSITE" id="PS50042"/>
    </source>
</evidence>
<gene>
    <name evidence="6" type="ORF">LCGC14_0124660</name>
</gene>
<dbReference type="GO" id="GO:0006083">
    <property type="term" value="P:acetate metabolic process"/>
    <property type="evidence" value="ECO:0007669"/>
    <property type="project" value="TreeGrafter"/>
</dbReference>
<evidence type="ECO:0000256" key="1">
    <source>
        <dbReference type="ARBA" id="ARBA00022679"/>
    </source>
</evidence>
<protein>
    <recommendedName>
        <fullName evidence="5">Cyclic nucleotide-binding domain-containing protein</fullName>
    </recommendedName>
</protein>
<evidence type="ECO:0000256" key="4">
    <source>
        <dbReference type="ARBA" id="ARBA00022840"/>
    </source>
</evidence>
<dbReference type="InterPro" id="IPR043129">
    <property type="entry name" value="ATPase_NBD"/>
</dbReference>
<dbReference type="Gene3D" id="2.60.120.10">
    <property type="entry name" value="Jelly Rolls"/>
    <property type="match status" value="1"/>
</dbReference>
<dbReference type="EMBL" id="LAZR01000039">
    <property type="protein sequence ID" value="KKO00692.1"/>
    <property type="molecule type" value="Genomic_DNA"/>
</dbReference>
<dbReference type="NCBIfam" id="NF011652">
    <property type="entry name" value="PRK15070.1"/>
    <property type="match status" value="1"/>
</dbReference>
<dbReference type="PROSITE" id="PS01076">
    <property type="entry name" value="ACETATE_KINASE_2"/>
    <property type="match status" value="1"/>
</dbReference>
<dbReference type="GO" id="GO:0008776">
    <property type="term" value="F:acetate kinase activity"/>
    <property type="evidence" value="ECO:0007669"/>
    <property type="project" value="TreeGrafter"/>
</dbReference>
<dbReference type="Pfam" id="PF06130">
    <property type="entry name" value="PTAC"/>
    <property type="match status" value="1"/>
</dbReference>
<dbReference type="AlphaFoldDB" id="A0A0F9XMS6"/>
<dbReference type="PANTHER" id="PTHR21060">
    <property type="entry name" value="ACETATE KINASE"/>
    <property type="match status" value="1"/>
</dbReference>
<dbReference type="PROSITE" id="PS50042">
    <property type="entry name" value="CNMP_BINDING_3"/>
    <property type="match status" value="1"/>
</dbReference>
<dbReference type="InterPro" id="IPR004372">
    <property type="entry name" value="Ac/propionate_kinase"/>
</dbReference>
<keyword evidence="2" id="KW-0547">Nucleotide-binding</keyword>
<dbReference type="PANTHER" id="PTHR21060:SF15">
    <property type="entry name" value="ACETATE KINASE-RELATED"/>
    <property type="match status" value="1"/>
</dbReference>
<feature type="domain" description="Cyclic nucleotide-binding" evidence="5">
    <location>
        <begin position="12"/>
        <end position="132"/>
    </location>
</feature>
<dbReference type="HAMAP" id="MF_00020">
    <property type="entry name" value="Acetate_kinase"/>
    <property type="match status" value="1"/>
</dbReference>
<dbReference type="Pfam" id="PF00871">
    <property type="entry name" value="Acetate_kinase"/>
    <property type="match status" value="1"/>
</dbReference>
<comment type="caution">
    <text evidence="6">The sequence shown here is derived from an EMBL/GenBank/DDBJ whole genome shotgun (WGS) entry which is preliminary data.</text>
</comment>
<keyword evidence="4" id="KW-0067">ATP-binding</keyword>
<dbReference type="GO" id="GO:0005524">
    <property type="term" value="F:ATP binding"/>
    <property type="evidence" value="ECO:0007669"/>
    <property type="project" value="UniProtKB-KW"/>
</dbReference>
<dbReference type="Gene3D" id="3.30.420.40">
    <property type="match status" value="2"/>
</dbReference>
<sequence length="762" mass="80732">MDIAGQLQSHPLFATFSPEAMAEAIRVGVAVSYEPGEVCIRCGEAGEVLGVLLAGRLEAVQGHDTPQRQRLGTIEPGECFGEMSLLTGNPSSADVVAVEPSQAVVFLHEAIAPLIAANIDAARFLVRLMTARLAPPAGRMAAPRPTAVRFSLGAYEPMRILSVSCRQGDMRYRYFDTASEGALAGGSVDGLGGPQAVHAYWGPAGAGEQPIDPATHEAALKAMLATLTATEGGVLSDVSELSAIGHRVCHGGGRFNGPALADDEVTDEIARLADLAPLENPYNLRGIEICRSLAGDVPQVAVFDTAFHLKMPPAAYQYALPDDLTDGGRLRRFGSHGISHEGAARAACEFLGVNFEALKIVVCHLGTGASLAAIDRGRCVDSSMGLTSLEGLVMSTRPGDLDPGLVLHLIGRRGLDANELTHRLYTEAGLLGLSGVSGDVLTVMQAAEAGHARALLAIEIYCRRARKYLASYVGLLGGADIVIFTGGVGENATGVRARICQGLDSMGVRLDEAHNRTTHVAAGEVAEISAGPGLTRVFAVGSNEEHTIARQTVQALANRRVTDIMRLHHEPIPISPSAHHLHLTDEHVEALFGPGHELTWHADLSQPGQFACGETVTLQGPKGAIERARVLGPARPQTQVEISRTEEFKLGIDAPIRLSGDLEGTPGLTLIGPAGQVTLECGVICAMRHIHMSPQDAMEFALRDHDIVRIRVPGERSLIFGDVMVRVDPDYRLDMHIDTDEANAAELSPGAVGYLDSIQQRA</sequence>
<evidence type="ECO:0000256" key="3">
    <source>
        <dbReference type="ARBA" id="ARBA00022777"/>
    </source>
</evidence>
<dbReference type="InterPro" id="IPR014710">
    <property type="entry name" value="RmlC-like_jellyroll"/>
</dbReference>
<dbReference type="SMART" id="SM00100">
    <property type="entry name" value="cNMP"/>
    <property type="match status" value="1"/>
</dbReference>
<dbReference type="InterPro" id="IPR000890">
    <property type="entry name" value="Aliphatic_acid_kin_short-chain"/>
</dbReference>
<reference evidence="6" key="1">
    <citation type="journal article" date="2015" name="Nature">
        <title>Complex archaea that bridge the gap between prokaryotes and eukaryotes.</title>
        <authorList>
            <person name="Spang A."/>
            <person name="Saw J.H."/>
            <person name="Jorgensen S.L."/>
            <person name="Zaremba-Niedzwiedzka K."/>
            <person name="Martijn J."/>
            <person name="Lind A.E."/>
            <person name="van Eijk R."/>
            <person name="Schleper C."/>
            <person name="Guy L."/>
            <person name="Ettema T.J."/>
        </authorList>
    </citation>
    <scope>NUCLEOTIDE SEQUENCE</scope>
</reference>
<dbReference type="NCBIfam" id="TIGR00016">
    <property type="entry name" value="ackA"/>
    <property type="match status" value="1"/>
</dbReference>
<dbReference type="InterPro" id="IPR023865">
    <property type="entry name" value="Aliphatic_acid_kinase_CS"/>
</dbReference>
<dbReference type="InterPro" id="IPR018490">
    <property type="entry name" value="cNMP-bd_dom_sf"/>
</dbReference>
<proteinExistence type="inferred from homology"/>
<dbReference type="GO" id="GO:0046872">
    <property type="term" value="F:metal ion binding"/>
    <property type="evidence" value="ECO:0007669"/>
    <property type="project" value="UniProtKB-KW"/>
</dbReference>
<dbReference type="CDD" id="cd00038">
    <property type="entry name" value="CAP_ED"/>
    <property type="match status" value="1"/>
</dbReference>
<dbReference type="SUPFAM" id="SSF51206">
    <property type="entry name" value="cAMP-binding domain-like"/>
    <property type="match status" value="1"/>
</dbReference>
<accession>A0A0F9XMS6</accession>
<dbReference type="Pfam" id="PF00027">
    <property type="entry name" value="cNMP_binding"/>
    <property type="match status" value="1"/>
</dbReference>
<dbReference type="InterPro" id="IPR008300">
    <property type="entry name" value="PTAC"/>
</dbReference>
<organism evidence="6">
    <name type="scientific">marine sediment metagenome</name>
    <dbReference type="NCBI Taxonomy" id="412755"/>
    <lineage>
        <taxon>unclassified sequences</taxon>
        <taxon>metagenomes</taxon>
        <taxon>ecological metagenomes</taxon>
    </lineage>
</organism>
<evidence type="ECO:0000313" key="6">
    <source>
        <dbReference type="EMBL" id="KKO00692.1"/>
    </source>
</evidence>